<dbReference type="Proteomes" id="UP000821853">
    <property type="component" value="Chromosome 2"/>
</dbReference>
<name>A0A9J6G1F4_HAELO</name>
<evidence type="ECO:0000313" key="2">
    <source>
        <dbReference type="Proteomes" id="UP000821853"/>
    </source>
</evidence>
<dbReference type="VEuPathDB" id="VectorBase:HLOH_052102"/>
<proteinExistence type="predicted"/>
<sequence length="126" mass="13407">MAFECSLLLAGCGPVERAEARKCGTNLALAMQARSELYRLLKQDSMAVGPCSLAMILAQNCLSYAGDARVQQASSGDRADNRVMLRVKCAGLIRELAGEVIGYVAGFEAGDASDAFRDIANCLRNT</sequence>
<protein>
    <submittedName>
        <fullName evidence="1">Uncharacterized protein</fullName>
    </submittedName>
</protein>
<accession>A0A9J6G1F4</accession>
<keyword evidence="2" id="KW-1185">Reference proteome</keyword>
<gene>
    <name evidence="1" type="ORF">HPB48_004040</name>
</gene>
<organism evidence="1 2">
    <name type="scientific">Haemaphysalis longicornis</name>
    <name type="common">Bush tick</name>
    <dbReference type="NCBI Taxonomy" id="44386"/>
    <lineage>
        <taxon>Eukaryota</taxon>
        <taxon>Metazoa</taxon>
        <taxon>Ecdysozoa</taxon>
        <taxon>Arthropoda</taxon>
        <taxon>Chelicerata</taxon>
        <taxon>Arachnida</taxon>
        <taxon>Acari</taxon>
        <taxon>Parasitiformes</taxon>
        <taxon>Ixodida</taxon>
        <taxon>Ixodoidea</taxon>
        <taxon>Ixodidae</taxon>
        <taxon>Haemaphysalinae</taxon>
        <taxon>Haemaphysalis</taxon>
    </lineage>
</organism>
<dbReference type="EMBL" id="JABSTR010000004">
    <property type="protein sequence ID" value="KAH9368609.1"/>
    <property type="molecule type" value="Genomic_DNA"/>
</dbReference>
<evidence type="ECO:0000313" key="1">
    <source>
        <dbReference type="EMBL" id="KAH9368609.1"/>
    </source>
</evidence>
<dbReference type="AlphaFoldDB" id="A0A9J6G1F4"/>
<reference evidence="1 2" key="1">
    <citation type="journal article" date="2020" name="Cell">
        <title>Large-Scale Comparative Analyses of Tick Genomes Elucidate Their Genetic Diversity and Vector Capacities.</title>
        <authorList>
            <consortium name="Tick Genome and Microbiome Consortium (TIGMIC)"/>
            <person name="Jia N."/>
            <person name="Wang J."/>
            <person name="Shi W."/>
            <person name="Du L."/>
            <person name="Sun Y."/>
            <person name="Zhan W."/>
            <person name="Jiang J.F."/>
            <person name="Wang Q."/>
            <person name="Zhang B."/>
            <person name="Ji P."/>
            <person name="Bell-Sakyi L."/>
            <person name="Cui X.M."/>
            <person name="Yuan T.T."/>
            <person name="Jiang B.G."/>
            <person name="Yang W.F."/>
            <person name="Lam T.T."/>
            <person name="Chang Q.C."/>
            <person name="Ding S.J."/>
            <person name="Wang X.J."/>
            <person name="Zhu J.G."/>
            <person name="Ruan X.D."/>
            <person name="Zhao L."/>
            <person name="Wei J.T."/>
            <person name="Ye R.Z."/>
            <person name="Que T.C."/>
            <person name="Du C.H."/>
            <person name="Zhou Y.H."/>
            <person name="Cheng J.X."/>
            <person name="Dai P.F."/>
            <person name="Guo W.B."/>
            <person name="Han X.H."/>
            <person name="Huang E.J."/>
            <person name="Li L.F."/>
            <person name="Wei W."/>
            <person name="Gao Y.C."/>
            <person name="Liu J.Z."/>
            <person name="Shao H.Z."/>
            <person name="Wang X."/>
            <person name="Wang C.C."/>
            <person name="Yang T.C."/>
            <person name="Huo Q.B."/>
            <person name="Li W."/>
            <person name="Chen H.Y."/>
            <person name="Chen S.E."/>
            <person name="Zhou L.G."/>
            <person name="Ni X.B."/>
            <person name="Tian J.H."/>
            <person name="Sheng Y."/>
            <person name="Liu T."/>
            <person name="Pan Y.S."/>
            <person name="Xia L.Y."/>
            <person name="Li J."/>
            <person name="Zhao F."/>
            <person name="Cao W.C."/>
        </authorList>
    </citation>
    <scope>NUCLEOTIDE SEQUENCE [LARGE SCALE GENOMIC DNA]</scope>
    <source>
        <strain evidence="1">HaeL-2018</strain>
    </source>
</reference>
<comment type="caution">
    <text evidence="1">The sequence shown here is derived from an EMBL/GenBank/DDBJ whole genome shotgun (WGS) entry which is preliminary data.</text>
</comment>
<dbReference type="OrthoDB" id="10613987at2759"/>